<dbReference type="STRING" id="1324350.AOY20_13040"/>
<name>A0A0N9W3U9_9GAMM</name>
<dbReference type="Pfam" id="PF01841">
    <property type="entry name" value="Transglut_core"/>
    <property type="match status" value="1"/>
</dbReference>
<dbReference type="Proteomes" id="UP000064939">
    <property type="component" value="Chromosome"/>
</dbReference>
<dbReference type="SMART" id="SM00460">
    <property type="entry name" value="TGc"/>
    <property type="match status" value="1"/>
</dbReference>
<dbReference type="InterPro" id="IPR038765">
    <property type="entry name" value="Papain-like_cys_pep_sf"/>
</dbReference>
<evidence type="ECO:0000313" key="2">
    <source>
        <dbReference type="EMBL" id="ALH96388.1"/>
    </source>
</evidence>
<evidence type="ECO:0000259" key="1">
    <source>
        <dbReference type="SMART" id="SM00460"/>
    </source>
</evidence>
<feature type="domain" description="Transglutaminase-like" evidence="1">
    <location>
        <begin position="153"/>
        <end position="215"/>
    </location>
</feature>
<dbReference type="AlphaFoldDB" id="A0A0N9W3U9"/>
<proteinExistence type="predicted"/>
<dbReference type="InterPro" id="IPR013589">
    <property type="entry name" value="Bac_transglu_N"/>
</dbReference>
<dbReference type="EMBL" id="CP012808">
    <property type="protein sequence ID" value="ALH96388.1"/>
    <property type="molecule type" value="Genomic_DNA"/>
</dbReference>
<keyword evidence="3" id="KW-1185">Reference proteome</keyword>
<accession>A0A0N9W3U9</accession>
<dbReference type="Pfam" id="PF08379">
    <property type="entry name" value="Bact_transglu_N"/>
    <property type="match status" value="1"/>
</dbReference>
<evidence type="ECO:0000313" key="3">
    <source>
        <dbReference type="Proteomes" id="UP000064939"/>
    </source>
</evidence>
<organism evidence="2 3">
    <name type="scientific">Acinetobacter equi</name>
    <dbReference type="NCBI Taxonomy" id="1324350"/>
    <lineage>
        <taxon>Bacteria</taxon>
        <taxon>Pseudomonadati</taxon>
        <taxon>Pseudomonadota</taxon>
        <taxon>Gammaproteobacteria</taxon>
        <taxon>Moraxellales</taxon>
        <taxon>Moraxellaceae</taxon>
        <taxon>Acinetobacter</taxon>
    </lineage>
</organism>
<dbReference type="InterPro" id="IPR002931">
    <property type="entry name" value="Transglutaminase-like"/>
</dbReference>
<protein>
    <submittedName>
        <fullName evidence="2">Transglutaminase</fullName>
    </submittedName>
</protein>
<reference evidence="2 3" key="1">
    <citation type="journal article" date="2015" name="Int. J. Syst. Evol. Microbiol.">
        <title>Acinetobacter equi sp. nov. isolated from horse faeces.</title>
        <authorList>
            <person name="Poppel M.T."/>
            <person name="Skiebe E."/>
            <person name="Laue M."/>
            <person name="Bergmann H."/>
            <person name="Ebersberger I."/>
            <person name="Garn T."/>
            <person name="Fruth A."/>
            <person name="Baumgardt S."/>
            <person name="Busse H.J."/>
            <person name="Wilharm G."/>
        </authorList>
    </citation>
    <scope>NUCLEOTIDE SEQUENCE [LARGE SCALE GENOMIC DNA]</scope>
    <source>
        <strain evidence="2 3">114</strain>
    </source>
</reference>
<dbReference type="KEGG" id="aei:AOY20_13040"/>
<gene>
    <name evidence="2" type="ORF">AOY20_13040</name>
</gene>
<dbReference type="OrthoDB" id="5438043at2"/>
<dbReference type="Gene3D" id="3.10.620.30">
    <property type="match status" value="1"/>
</dbReference>
<dbReference type="PANTHER" id="PTHR33490">
    <property type="entry name" value="BLR5614 PROTEIN-RELATED"/>
    <property type="match status" value="1"/>
</dbReference>
<sequence length="259" mass="29525">MKLMINHQTHFEYTEHACNSIQYLKMTPFNNAHQKVHYWDISVPGSREKKIDAFNNVWITSTQRFDYQQMTIMAQGIVELNTSTVLGLSDRLNPYLFLQPTVNTLCSPEMKEFAHRYVPEVNYGNLVQLAGAVLDYILYVPKSTNVMTSAIEAFEHQQGVCQDHSHVFIAMCKALGVPARYVSGYLHVDNMPHLASHAWCEVFLNNTWYSFDISNQLFSPKSHVYVAVGRDYLDVAPVRGVREKGGTETMHSIVQVLAC</sequence>
<dbReference type="RefSeq" id="WP_054582267.1">
    <property type="nucleotide sequence ID" value="NZ_CP012808.1"/>
</dbReference>
<dbReference type="PANTHER" id="PTHR33490:SF6">
    <property type="entry name" value="SLL1049 PROTEIN"/>
    <property type="match status" value="1"/>
</dbReference>
<dbReference type="SUPFAM" id="SSF54001">
    <property type="entry name" value="Cysteine proteinases"/>
    <property type="match status" value="1"/>
</dbReference>